<organism evidence="2 3">
    <name type="scientific">Xylanibacter ruminicola</name>
    <name type="common">Prevotella ruminicola</name>
    <dbReference type="NCBI Taxonomy" id="839"/>
    <lineage>
        <taxon>Bacteria</taxon>
        <taxon>Pseudomonadati</taxon>
        <taxon>Bacteroidota</taxon>
        <taxon>Bacteroidia</taxon>
        <taxon>Bacteroidales</taxon>
        <taxon>Prevotellaceae</taxon>
        <taxon>Xylanibacter</taxon>
    </lineage>
</organism>
<dbReference type="Pfam" id="PF15418">
    <property type="entry name" value="DUF4625"/>
    <property type="match status" value="1"/>
</dbReference>
<proteinExistence type="predicted"/>
<keyword evidence="1" id="KW-0732">Signal</keyword>
<reference evidence="2" key="1">
    <citation type="submission" date="2019-04" db="EMBL/GenBank/DDBJ databases">
        <title>Evolution of Biomass-Degrading Anaerobic Consortia Revealed by Metagenomics.</title>
        <authorList>
            <person name="Peng X."/>
        </authorList>
    </citation>
    <scope>NUCLEOTIDE SEQUENCE</scope>
    <source>
        <strain evidence="2">SIG140</strain>
    </source>
</reference>
<name>A0A9D5P0X0_XYLRU</name>
<dbReference type="InterPro" id="IPR027829">
    <property type="entry name" value="DUF4625"/>
</dbReference>
<dbReference type="Proteomes" id="UP000806522">
    <property type="component" value="Unassembled WGS sequence"/>
</dbReference>
<evidence type="ECO:0000256" key="1">
    <source>
        <dbReference type="SAM" id="SignalP"/>
    </source>
</evidence>
<evidence type="ECO:0000313" key="3">
    <source>
        <dbReference type="Proteomes" id="UP000806522"/>
    </source>
</evidence>
<dbReference type="AlphaFoldDB" id="A0A9D5P0X0"/>
<feature type="signal peptide" evidence="1">
    <location>
        <begin position="1"/>
        <end position="27"/>
    </location>
</feature>
<feature type="chain" id="PRO_5039484068" evidence="1">
    <location>
        <begin position="28"/>
        <end position="163"/>
    </location>
</feature>
<sequence length="163" mass="18378">MKRYIYLSLMMALDCVATLGFSSCSSSDDDAPKDMTQPVITEQGITANPIDCQVYQRGETIPFHYVFTDDTELGNFNIEIHNNFDHHTHSTSSTECAPADKKAPVNPWVYNKDFTIPAAQRSYDARIDIEIPADIDPGDYHFMVRLTDKAGWQQLKAVAIKIQ</sequence>
<accession>A0A9D5P0X0</accession>
<comment type="caution">
    <text evidence="2">The sequence shown here is derived from an EMBL/GenBank/DDBJ whole genome shotgun (WGS) entry which is preliminary data.</text>
</comment>
<gene>
    <name evidence="2" type="ORF">E7101_09780</name>
</gene>
<dbReference type="EMBL" id="SUYC01000010">
    <property type="protein sequence ID" value="MBE6271225.1"/>
    <property type="molecule type" value="Genomic_DNA"/>
</dbReference>
<evidence type="ECO:0000313" key="2">
    <source>
        <dbReference type="EMBL" id="MBE6271225.1"/>
    </source>
</evidence>
<protein>
    <submittedName>
        <fullName evidence="2">DUF4625 domain-containing protein</fullName>
    </submittedName>
</protein>